<feature type="chain" id="PRO_5041262033" description="Inosine/uridine-preferring nucleoside hydrolase domain-containing protein" evidence="2">
    <location>
        <begin position="21"/>
        <end position="363"/>
    </location>
</feature>
<dbReference type="PANTHER" id="PTHR43264">
    <property type="match status" value="1"/>
</dbReference>
<comment type="similarity">
    <text evidence="1">Belongs to the IUNH family.</text>
</comment>
<proteinExistence type="inferred from homology"/>
<keyword evidence="5" id="KW-1185">Reference proteome</keyword>
<evidence type="ECO:0000256" key="1">
    <source>
        <dbReference type="ARBA" id="ARBA00009176"/>
    </source>
</evidence>
<comment type="caution">
    <text evidence="4">The sequence shown here is derived from an EMBL/GenBank/DDBJ whole genome shotgun (WGS) entry which is preliminary data.</text>
</comment>
<reference evidence="4" key="1">
    <citation type="submission" date="2022-10" db="EMBL/GenBank/DDBJ databases">
        <title>Determination and structural analysis of whole genome sequence of Sarocladium strictum F4-1.</title>
        <authorList>
            <person name="Hu L."/>
            <person name="Jiang Y."/>
        </authorList>
    </citation>
    <scope>NUCLEOTIDE SEQUENCE</scope>
    <source>
        <strain evidence="4">F4-1</strain>
    </source>
</reference>
<sequence length="363" mass="39873">MLKMKATALVTTLFAGCVAAKEKVKNIIVDTDLFSDVDDVGALLLATTLPNSNLLAVNINVPSTYSAHTASALLGYYGHRDVPLGIARPLSNETFFDNWAYELGEYASKVAYHYRDYAKLEWKDGWGMGELERSVEEGTEEAVALYRKVLAEAEDGSVTICSIGFFNNLSGLLNSTADKYSDLDGPALIAAKVAELVIMGGQYPSGSEFNFFGDSPYHTAHVVNNWAGRMTFSGNEMGGNVYSGKGLLDNGPKNDPAKRAYFWYNYGQPRESWDPLTVLYGVEGLGCMFEYEGEGGRNYVFPNGSNEWRYGEAGDDGMRGEQRWLKLKVKNETGGAKLDELYLRGSWANVPTTGCTVSEKEEL</sequence>
<dbReference type="Gene3D" id="3.90.245.10">
    <property type="entry name" value="Ribonucleoside hydrolase-like"/>
    <property type="match status" value="1"/>
</dbReference>
<dbReference type="PANTHER" id="PTHR43264:SF1">
    <property type="entry name" value="INOSINE_URIDINE-PREFERRING NUCLEOSIDE HYDROLASE DOMAIN-CONTAINING PROTEIN"/>
    <property type="match status" value="1"/>
</dbReference>
<gene>
    <name evidence="4" type="ORF">NLU13_6847</name>
</gene>
<dbReference type="GO" id="GO:0016799">
    <property type="term" value="F:hydrolase activity, hydrolyzing N-glycosyl compounds"/>
    <property type="evidence" value="ECO:0007669"/>
    <property type="project" value="InterPro"/>
</dbReference>
<protein>
    <recommendedName>
        <fullName evidence="3">Inosine/uridine-preferring nucleoside hydrolase domain-containing protein</fullName>
    </recommendedName>
</protein>
<name>A0AA39L6E4_SARSR</name>
<dbReference type="AlphaFoldDB" id="A0AA39L6E4"/>
<feature type="domain" description="Inosine/uridine-preferring nucleoside hydrolase" evidence="3">
    <location>
        <begin position="27"/>
        <end position="215"/>
    </location>
</feature>
<evidence type="ECO:0000259" key="3">
    <source>
        <dbReference type="Pfam" id="PF01156"/>
    </source>
</evidence>
<dbReference type="Proteomes" id="UP001175261">
    <property type="component" value="Unassembled WGS sequence"/>
</dbReference>
<accession>A0AA39L6E4</accession>
<keyword evidence="2" id="KW-0732">Signal</keyword>
<evidence type="ECO:0000313" key="4">
    <source>
        <dbReference type="EMBL" id="KAK0385670.1"/>
    </source>
</evidence>
<evidence type="ECO:0000256" key="2">
    <source>
        <dbReference type="SAM" id="SignalP"/>
    </source>
</evidence>
<dbReference type="InterPro" id="IPR036452">
    <property type="entry name" value="Ribo_hydro-like"/>
</dbReference>
<dbReference type="CDD" id="cd02652">
    <property type="entry name" value="nuc_hydro_2"/>
    <property type="match status" value="1"/>
</dbReference>
<dbReference type="SUPFAM" id="SSF53590">
    <property type="entry name" value="Nucleoside hydrolase"/>
    <property type="match status" value="1"/>
</dbReference>
<evidence type="ECO:0000313" key="5">
    <source>
        <dbReference type="Proteomes" id="UP001175261"/>
    </source>
</evidence>
<dbReference type="EMBL" id="JAPDFR010000006">
    <property type="protein sequence ID" value="KAK0385670.1"/>
    <property type="molecule type" value="Genomic_DNA"/>
</dbReference>
<dbReference type="InterPro" id="IPR001910">
    <property type="entry name" value="Inosine/uridine_hydrolase_dom"/>
</dbReference>
<dbReference type="PROSITE" id="PS51257">
    <property type="entry name" value="PROKAR_LIPOPROTEIN"/>
    <property type="match status" value="1"/>
</dbReference>
<organism evidence="4 5">
    <name type="scientific">Sarocladium strictum</name>
    <name type="common">Black bundle disease fungus</name>
    <name type="synonym">Acremonium strictum</name>
    <dbReference type="NCBI Taxonomy" id="5046"/>
    <lineage>
        <taxon>Eukaryota</taxon>
        <taxon>Fungi</taxon>
        <taxon>Dikarya</taxon>
        <taxon>Ascomycota</taxon>
        <taxon>Pezizomycotina</taxon>
        <taxon>Sordariomycetes</taxon>
        <taxon>Hypocreomycetidae</taxon>
        <taxon>Hypocreales</taxon>
        <taxon>Sarocladiaceae</taxon>
        <taxon>Sarocladium</taxon>
    </lineage>
</organism>
<feature type="signal peptide" evidence="2">
    <location>
        <begin position="1"/>
        <end position="20"/>
    </location>
</feature>
<dbReference type="Pfam" id="PF01156">
    <property type="entry name" value="IU_nuc_hydro"/>
    <property type="match status" value="1"/>
</dbReference>